<reference evidence="2 3" key="1">
    <citation type="submission" date="2016-10" db="EMBL/GenBank/DDBJ databases">
        <authorList>
            <person name="de Groot N.N."/>
        </authorList>
    </citation>
    <scope>NUCLEOTIDE SEQUENCE [LARGE SCALE GENOMIC DNA]</scope>
    <source>
        <strain evidence="2 3">IPL20</strain>
    </source>
</reference>
<dbReference type="Proteomes" id="UP000199074">
    <property type="component" value="Unassembled WGS sequence"/>
</dbReference>
<keyword evidence="3" id="KW-1185">Reference proteome</keyword>
<accession>A0A1I7NMC4</accession>
<protein>
    <recommendedName>
        <fullName evidence="4">DUF4142 domain-containing protein</fullName>
    </recommendedName>
</protein>
<evidence type="ECO:0008006" key="4">
    <source>
        <dbReference type="Google" id="ProtNLM"/>
    </source>
</evidence>
<dbReference type="Pfam" id="PF20388">
    <property type="entry name" value="DUF6683"/>
    <property type="match status" value="1"/>
</dbReference>
<proteinExistence type="predicted"/>
<dbReference type="AlphaFoldDB" id="A0A1I7NMC4"/>
<sequence>MRSILLAGMLLATLPAATFAQLMPIPEHAAAGRETFDTSYRASAMASARIQRSFLDSIRWSIGAEVRDNIRTVFGEKPPLETWQELVAADGLALGNVADALTAYWVLNWITANARYTIEIDNEPIRRQLAAAMEADTNFRRFDDLQKQDMAEGYILKFLVEHTALQDALAKNDIRALSRLALASATRFRQQMGVNLLALEPGPEGLVPKAAGGQ</sequence>
<dbReference type="EMBL" id="FPCK01000002">
    <property type="protein sequence ID" value="SFV35765.1"/>
    <property type="molecule type" value="Genomic_DNA"/>
</dbReference>
<dbReference type="InterPro" id="IPR046505">
    <property type="entry name" value="DUF6683"/>
</dbReference>
<feature type="signal peptide" evidence="1">
    <location>
        <begin position="1"/>
        <end position="20"/>
    </location>
</feature>
<dbReference type="OrthoDB" id="8445713at2"/>
<name>A0A1I7NMC4_9HYPH</name>
<dbReference type="RefSeq" id="WP_092424523.1">
    <property type="nucleotide sequence ID" value="NZ_FPCK01000002.1"/>
</dbReference>
<evidence type="ECO:0000313" key="2">
    <source>
        <dbReference type="EMBL" id="SFV35765.1"/>
    </source>
</evidence>
<evidence type="ECO:0000256" key="1">
    <source>
        <dbReference type="SAM" id="SignalP"/>
    </source>
</evidence>
<feature type="chain" id="PRO_5011471125" description="DUF4142 domain-containing protein" evidence="1">
    <location>
        <begin position="21"/>
        <end position="214"/>
    </location>
</feature>
<gene>
    <name evidence="2" type="ORF">SAMN05216456_2228</name>
</gene>
<keyword evidence="1" id="KW-0732">Signal</keyword>
<organism evidence="2 3">
    <name type="scientific">Devosia crocina</name>
    <dbReference type="NCBI Taxonomy" id="429728"/>
    <lineage>
        <taxon>Bacteria</taxon>
        <taxon>Pseudomonadati</taxon>
        <taxon>Pseudomonadota</taxon>
        <taxon>Alphaproteobacteria</taxon>
        <taxon>Hyphomicrobiales</taxon>
        <taxon>Devosiaceae</taxon>
        <taxon>Devosia</taxon>
    </lineage>
</organism>
<evidence type="ECO:0000313" key="3">
    <source>
        <dbReference type="Proteomes" id="UP000199074"/>
    </source>
</evidence>